<dbReference type="EMBL" id="NHYE01005365">
    <property type="protein sequence ID" value="PPQ74088.1"/>
    <property type="molecule type" value="Genomic_DNA"/>
</dbReference>
<dbReference type="OrthoDB" id="3687641at2759"/>
<dbReference type="GO" id="GO:0016491">
    <property type="term" value="F:oxidoreductase activity"/>
    <property type="evidence" value="ECO:0007669"/>
    <property type="project" value="UniProtKB-KW"/>
</dbReference>
<organism evidence="5 6">
    <name type="scientific">Gymnopilus dilepis</name>
    <dbReference type="NCBI Taxonomy" id="231916"/>
    <lineage>
        <taxon>Eukaryota</taxon>
        <taxon>Fungi</taxon>
        <taxon>Dikarya</taxon>
        <taxon>Basidiomycota</taxon>
        <taxon>Agaricomycotina</taxon>
        <taxon>Agaricomycetes</taxon>
        <taxon>Agaricomycetidae</taxon>
        <taxon>Agaricales</taxon>
        <taxon>Agaricineae</taxon>
        <taxon>Hymenogastraceae</taxon>
        <taxon>Gymnopilus</taxon>
    </lineage>
</organism>
<name>A0A409W6H0_9AGAR</name>
<dbReference type="Proteomes" id="UP000284706">
    <property type="component" value="Unassembled WGS sequence"/>
</dbReference>
<gene>
    <name evidence="5" type="ORF">CVT26_006490</name>
</gene>
<accession>A0A409W6H0</accession>
<feature type="signal peptide" evidence="4">
    <location>
        <begin position="1"/>
        <end position="25"/>
    </location>
</feature>
<sequence length="203" mass="22785">MASRLLSTFSIASLLLACALKAYDASTLRHALRNFEFLSSKTYTYKGPDYPKELPGAYADVALAFSANDTIKYPLADDNAWKSLLPDEVGMVRLGPKGRPFGVSMYHQLHCITHMRSSYVRARSGAISPQQVDMAVAHDIHCLQFLRHSILCHGDTTLISIESNSTSEELHRCRDWTDVRAYVEKNKSKWEGIPYSDALEDLL</sequence>
<dbReference type="STRING" id="231916.A0A409W6H0"/>
<dbReference type="PROSITE" id="PS51257">
    <property type="entry name" value="PROKAR_LIPOPROTEIN"/>
    <property type="match status" value="1"/>
</dbReference>
<keyword evidence="4" id="KW-0732">Signal</keyword>
<dbReference type="Pfam" id="PF11807">
    <property type="entry name" value="UstYa"/>
    <property type="match status" value="1"/>
</dbReference>
<feature type="chain" id="PRO_5019160920" description="Oxidase ustYa" evidence="4">
    <location>
        <begin position="26"/>
        <end position="203"/>
    </location>
</feature>
<dbReference type="GO" id="GO:0043386">
    <property type="term" value="P:mycotoxin biosynthetic process"/>
    <property type="evidence" value="ECO:0007669"/>
    <property type="project" value="InterPro"/>
</dbReference>
<keyword evidence="6" id="KW-1185">Reference proteome</keyword>
<comment type="pathway">
    <text evidence="1">Mycotoxin biosynthesis.</text>
</comment>
<comment type="similarity">
    <text evidence="3">Belongs to the ustYa family.</text>
</comment>
<dbReference type="InParanoid" id="A0A409W6H0"/>
<proteinExistence type="inferred from homology"/>
<dbReference type="AlphaFoldDB" id="A0A409W6H0"/>
<protein>
    <recommendedName>
        <fullName evidence="7">Oxidase ustYa</fullName>
    </recommendedName>
</protein>
<evidence type="ECO:0000313" key="5">
    <source>
        <dbReference type="EMBL" id="PPQ74088.1"/>
    </source>
</evidence>
<keyword evidence="2" id="KW-0560">Oxidoreductase</keyword>
<evidence type="ECO:0000256" key="1">
    <source>
        <dbReference type="ARBA" id="ARBA00004685"/>
    </source>
</evidence>
<dbReference type="InterPro" id="IPR021765">
    <property type="entry name" value="UstYa-like"/>
</dbReference>
<evidence type="ECO:0008006" key="7">
    <source>
        <dbReference type="Google" id="ProtNLM"/>
    </source>
</evidence>
<dbReference type="PANTHER" id="PTHR33365">
    <property type="entry name" value="YALI0B05434P"/>
    <property type="match status" value="1"/>
</dbReference>
<evidence type="ECO:0000256" key="2">
    <source>
        <dbReference type="ARBA" id="ARBA00023002"/>
    </source>
</evidence>
<comment type="caution">
    <text evidence="5">The sequence shown here is derived from an EMBL/GenBank/DDBJ whole genome shotgun (WGS) entry which is preliminary data.</text>
</comment>
<dbReference type="PANTHER" id="PTHR33365:SF11">
    <property type="entry name" value="TAT PATHWAY SIGNAL SEQUENCE"/>
    <property type="match status" value="1"/>
</dbReference>
<evidence type="ECO:0000313" key="6">
    <source>
        <dbReference type="Proteomes" id="UP000284706"/>
    </source>
</evidence>
<reference evidence="5 6" key="1">
    <citation type="journal article" date="2018" name="Evol. Lett.">
        <title>Horizontal gene cluster transfer increased hallucinogenic mushroom diversity.</title>
        <authorList>
            <person name="Reynolds H.T."/>
            <person name="Vijayakumar V."/>
            <person name="Gluck-Thaler E."/>
            <person name="Korotkin H.B."/>
            <person name="Matheny P.B."/>
            <person name="Slot J.C."/>
        </authorList>
    </citation>
    <scope>NUCLEOTIDE SEQUENCE [LARGE SCALE GENOMIC DNA]</scope>
    <source>
        <strain evidence="5 6">SRW20</strain>
    </source>
</reference>
<evidence type="ECO:0000256" key="3">
    <source>
        <dbReference type="ARBA" id="ARBA00035112"/>
    </source>
</evidence>
<evidence type="ECO:0000256" key="4">
    <source>
        <dbReference type="SAM" id="SignalP"/>
    </source>
</evidence>